<dbReference type="Pfam" id="PF22752">
    <property type="entry name" value="DUF488-N3i"/>
    <property type="match status" value="1"/>
</dbReference>
<proteinExistence type="predicted"/>
<dbReference type="AlphaFoldDB" id="A0A8J8GJP1"/>
<evidence type="ECO:0000313" key="1">
    <source>
        <dbReference type="EMBL" id="NSL52996.1"/>
    </source>
</evidence>
<dbReference type="RefSeq" id="WP_173732196.1">
    <property type="nucleotide sequence ID" value="NZ_JABTTE010000025.1"/>
</dbReference>
<sequence length="141" mass="16864">MVDKKDNLQIKRIYKEPSLDDGFRVLVDRLWPRGVKKERANIDLWLKEVAPSPELRKWFCHKEERFPEFRKHYLEELQTDPLHQAQVEILQQKLNEGRVTLLYAAKDEKHNHAIVLYEFLQSTSSNQSHIKSDSKTLRNQQ</sequence>
<organism evidence="1 2">
    <name type="scientific">Calidifontibacillus erzurumensis</name>
    <dbReference type="NCBI Taxonomy" id="2741433"/>
    <lineage>
        <taxon>Bacteria</taxon>
        <taxon>Bacillati</taxon>
        <taxon>Bacillota</taxon>
        <taxon>Bacilli</taxon>
        <taxon>Bacillales</taxon>
        <taxon>Bacillaceae</taxon>
        <taxon>Calidifontibacillus/Schinkia group</taxon>
        <taxon>Calidifontibacillus</taxon>
    </lineage>
</organism>
<dbReference type="InterPro" id="IPR052552">
    <property type="entry name" value="YeaO-like"/>
</dbReference>
<dbReference type="EMBL" id="JABTTE010000025">
    <property type="protein sequence ID" value="NSL52996.1"/>
    <property type="molecule type" value="Genomic_DNA"/>
</dbReference>
<protein>
    <submittedName>
        <fullName evidence="1">DUF488 domain-containing protein</fullName>
    </submittedName>
</protein>
<dbReference type="Proteomes" id="UP000625804">
    <property type="component" value="Unassembled WGS sequence"/>
</dbReference>
<comment type="caution">
    <text evidence="1">The sequence shown here is derived from an EMBL/GenBank/DDBJ whole genome shotgun (WGS) entry which is preliminary data.</text>
</comment>
<dbReference type="PANTHER" id="PTHR36849:SF1">
    <property type="entry name" value="CYTOPLASMIC PROTEIN"/>
    <property type="match status" value="1"/>
</dbReference>
<gene>
    <name evidence="1" type="ORF">HR057_14660</name>
</gene>
<accession>A0A8J8GJP1</accession>
<dbReference type="PANTHER" id="PTHR36849">
    <property type="entry name" value="CYTOPLASMIC PROTEIN-RELATED"/>
    <property type="match status" value="1"/>
</dbReference>
<reference evidence="1" key="1">
    <citation type="submission" date="2020-06" db="EMBL/GenBank/DDBJ databases">
        <title>A novel thermopfilic bacterium from Erzurum, Turkey.</title>
        <authorList>
            <person name="Adiguzel A."/>
            <person name="Ay H."/>
            <person name="Baltaci M.O."/>
        </authorList>
    </citation>
    <scope>NUCLEOTIDE SEQUENCE</scope>
    <source>
        <strain evidence="1">P2</strain>
    </source>
</reference>
<name>A0A8J8GJP1_9BACI</name>
<keyword evidence="2" id="KW-1185">Reference proteome</keyword>
<evidence type="ECO:0000313" key="2">
    <source>
        <dbReference type="Proteomes" id="UP000625804"/>
    </source>
</evidence>